<dbReference type="GO" id="GO:0009234">
    <property type="term" value="P:menaquinone biosynthetic process"/>
    <property type="evidence" value="ECO:0007669"/>
    <property type="project" value="UniProtKB-UniRule"/>
</dbReference>
<protein>
    <recommendedName>
        <fullName evidence="7">2-succinyl-5-enolpyruvyl-6-hydroxy-3-cyclohexene-1-carboxylate synthase</fullName>
        <shortName evidence="7">SEPHCHC synthase</shortName>
        <ecNumber evidence="7">2.2.1.9</ecNumber>
    </recommendedName>
    <alternativeName>
        <fullName evidence="7">Menaquinone biosynthesis protein MenD</fullName>
    </alternativeName>
</protein>
<sequence length="574" mass="65162">MNMGENTYYVSYFIDELFQNGLENVVISPGSRSTPLAMTFSEHPSIKEWIHFDERSAAFFALGMAKRTGKPVALVCTSGTAAANYYPAIIEAYYSRVPLLILTADRPHELRDNGAPQAIDQIKMFGDYVKYFHEMALPENAPSMTRYSRRQASRAYAIANHQNKGPVQLNFPFRDPLVPDLSLPNLWGERSSTYVNHITGCEQVNLQQAEEIFDMVKGYNRGLIVCGELQSHEERDLVLKLAEKWDIPVLADVLSNLRKTIHSNQYIISTYDAILKQQGIRDSLDVDFVIRLGSMPVSKPYMQWITAKQPMHIVVDENQGYREPTSIESTMVYSQPGVLIKQLLECKSMPNLSRDWVDFWLTNDQVAQELLKHHEEKLTEGTAVLTLSEEIKQEQVVFVGNSMPIRDMDTFFLTSNQEVDVMANRGVNGIDGVISSAIGVAATGTPVTLVIGDVSFLHDYTGLFIARQYDLPIRVIVLNNNGGGIFSFLPQYQEKKHFETLFGTPFNPPIKALVDSLDFEYNQPQTLSELRELLRGDFNKPEVIEVVTNRDENLQWHRSKWQQVYESLNREGLS</sequence>
<keyword evidence="1 7" id="KW-0474">Menaquinone biosynthesis</keyword>
<dbReference type="GO" id="GO:0000287">
    <property type="term" value="F:magnesium ion binding"/>
    <property type="evidence" value="ECO:0007669"/>
    <property type="project" value="UniProtKB-UniRule"/>
</dbReference>
<name>A0A4Y8ID17_9BACI</name>
<evidence type="ECO:0000313" key="12">
    <source>
        <dbReference type="Proteomes" id="UP000297975"/>
    </source>
</evidence>
<dbReference type="InterPro" id="IPR032264">
    <property type="entry name" value="MenD_middle"/>
</dbReference>
<evidence type="ECO:0000313" key="11">
    <source>
        <dbReference type="EMBL" id="TFB13790.1"/>
    </source>
</evidence>
<dbReference type="SUPFAM" id="SSF52467">
    <property type="entry name" value="DHS-like NAD/FAD-binding domain"/>
    <property type="match status" value="1"/>
</dbReference>
<comment type="pathway">
    <text evidence="7">Quinol/quinone metabolism; menaquinone biosynthesis.</text>
</comment>
<dbReference type="GO" id="GO:0030976">
    <property type="term" value="F:thiamine pyrophosphate binding"/>
    <property type="evidence" value="ECO:0007669"/>
    <property type="project" value="UniProtKB-UniRule"/>
</dbReference>
<dbReference type="Gene3D" id="3.40.50.970">
    <property type="match status" value="2"/>
</dbReference>
<dbReference type="InterPro" id="IPR029035">
    <property type="entry name" value="DHS-like_NAD/FAD-binding_dom"/>
</dbReference>
<evidence type="ECO:0000259" key="9">
    <source>
        <dbReference type="Pfam" id="PF02776"/>
    </source>
</evidence>
<dbReference type="UniPathway" id="UPA00079"/>
<feature type="domain" description="Menaquinone biosynthesis protein MenD middle" evidence="10">
    <location>
        <begin position="187"/>
        <end position="399"/>
    </location>
</feature>
<feature type="domain" description="Thiamine pyrophosphate enzyme TPP-binding" evidence="8">
    <location>
        <begin position="433"/>
        <end position="546"/>
    </location>
</feature>
<evidence type="ECO:0000259" key="10">
    <source>
        <dbReference type="Pfam" id="PF16582"/>
    </source>
</evidence>
<dbReference type="UniPathway" id="UPA01057">
    <property type="reaction ID" value="UER00164"/>
</dbReference>
<dbReference type="CDD" id="cd02009">
    <property type="entry name" value="TPP_SHCHC_synthase"/>
    <property type="match status" value="1"/>
</dbReference>
<dbReference type="GO" id="GO:0070204">
    <property type="term" value="F:2-succinyl-5-enolpyruvyl-6-hydroxy-3-cyclohexene-1-carboxylic-acid synthase activity"/>
    <property type="evidence" value="ECO:0007669"/>
    <property type="project" value="UniProtKB-UniRule"/>
</dbReference>
<dbReference type="InterPro" id="IPR012001">
    <property type="entry name" value="Thiamin_PyroP_enz_TPP-bd_dom"/>
</dbReference>
<keyword evidence="4 7" id="KW-0460">Magnesium</keyword>
<dbReference type="RefSeq" id="WP_134341377.1">
    <property type="nucleotide sequence ID" value="NZ_SOPW01000022.1"/>
</dbReference>
<organism evidence="11 12">
    <name type="scientific">Filobacillus milosensis</name>
    <dbReference type="NCBI Taxonomy" id="94137"/>
    <lineage>
        <taxon>Bacteria</taxon>
        <taxon>Bacillati</taxon>
        <taxon>Bacillota</taxon>
        <taxon>Bacilli</taxon>
        <taxon>Bacillales</taxon>
        <taxon>Bacillaceae</taxon>
        <taxon>Filobacillus</taxon>
    </lineage>
</organism>
<keyword evidence="5 7" id="KW-0786">Thiamine pyrophosphate</keyword>
<dbReference type="AlphaFoldDB" id="A0A4Y8ID17"/>
<keyword evidence="2 7" id="KW-0808">Transferase</keyword>
<comment type="pathway">
    <text evidence="7">Quinol/quinone metabolism; 1,4-dihydroxy-2-naphthoate biosynthesis; 1,4-dihydroxy-2-naphthoate from chorismate: step 2/7.</text>
</comment>
<dbReference type="OrthoDB" id="9791859at2"/>
<evidence type="ECO:0000256" key="7">
    <source>
        <dbReference type="HAMAP-Rule" id="MF_01659"/>
    </source>
</evidence>
<feature type="domain" description="Thiamine pyrophosphate enzyme N-terminal TPP-binding" evidence="9">
    <location>
        <begin position="12"/>
        <end position="124"/>
    </location>
</feature>
<keyword evidence="3 7" id="KW-0479">Metal-binding</keyword>
<dbReference type="Pfam" id="PF16582">
    <property type="entry name" value="TPP_enzyme_M_2"/>
    <property type="match status" value="1"/>
</dbReference>
<comment type="subunit">
    <text evidence="7">Homodimer.</text>
</comment>
<dbReference type="InterPro" id="IPR029061">
    <property type="entry name" value="THDP-binding"/>
</dbReference>
<evidence type="ECO:0000256" key="4">
    <source>
        <dbReference type="ARBA" id="ARBA00022842"/>
    </source>
</evidence>
<evidence type="ECO:0000256" key="3">
    <source>
        <dbReference type="ARBA" id="ARBA00022723"/>
    </source>
</evidence>
<dbReference type="HAMAP" id="MF_01659">
    <property type="entry name" value="MenD"/>
    <property type="match status" value="1"/>
</dbReference>
<evidence type="ECO:0000256" key="1">
    <source>
        <dbReference type="ARBA" id="ARBA00022428"/>
    </source>
</evidence>
<dbReference type="PIRSF" id="PIRSF004983">
    <property type="entry name" value="MenD"/>
    <property type="match status" value="1"/>
</dbReference>
<dbReference type="SUPFAM" id="SSF52518">
    <property type="entry name" value="Thiamin diphosphate-binding fold (THDP-binding)"/>
    <property type="match status" value="2"/>
</dbReference>
<comment type="catalytic activity">
    <reaction evidence="7">
        <text>isochorismate + 2-oxoglutarate + H(+) = 5-enolpyruvoyl-6-hydroxy-2-succinyl-cyclohex-3-ene-1-carboxylate + CO2</text>
        <dbReference type="Rhea" id="RHEA:25593"/>
        <dbReference type="ChEBI" id="CHEBI:15378"/>
        <dbReference type="ChEBI" id="CHEBI:16526"/>
        <dbReference type="ChEBI" id="CHEBI:16810"/>
        <dbReference type="ChEBI" id="CHEBI:29780"/>
        <dbReference type="ChEBI" id="CHEBI:58818"/>
        <dbReference type="EC" id="2.2.1.9"/>
    </reaction>
</comment>
<comment type="caution">
    <text evidence="11">The sequence shown here is derived from an EMBL/GenBank/DDBJ whole genome shotgun (WGS) entry which is preliminary data.</text>
</comment>
<reference evidence="11 12" key="1">
    <citation type="submission" date="2019-03" db="EMBL/GenBank/DDBJ databases">
        <authorList>
            <person name="He R.-H."/>
        </authorList>
    </citation>
    <scope>NUCLEOTIDE SEQUENCE [LARGE SCALE GENOMIC DNA]</scope>
    <source>
        <strain evidence="12">SH 714</strain>
    </source>
</reference>
<dbReference type="PANTHER" id="PTHR42916:SF1">
    <property type="entry name" value="PROTEIN PHYLLO, CHLOROPLASTIC"/>
    <property type="match status" value="1"/>
</dbReference>
<comment type="function">
    <text evidence="7">Catalyzes the thiamine diphosphate-dependent decarboxylation of 2-oxoglutarate and the subsequent addition of the resulting succinic semialdehyde-thiamine pyrophosphate anion to isochorismate to yield 2-succinyl-5-enolpyruvyl-6-hydroxy-3-cyclohexene-1-carboxylate (SEPHCHC).</text>
</comment>
<evidence type="ECO:0000259" key="8">
    <source>
        <dbReference type="Pfam" id="PF02775"/>
    </source>
</evidence>
<dbReference type="Gene3D" id="3.40.50.1220">
    <property type="entry name" value="TPP-binding domain"/>
    <property type="match status" value="1"/>
</dbReference>
<comment type="similarity">
    <text evidence="7">Belongs to the TPP enzyme family. MenD subfamily.</text>
</comment>
<dbReference type="CDD" id="cd07037">
    <property type="entry name" value="TPP_PYR_MenD"/>
    <property type="match status" value="1"/>
</dbReference>
<dbReference type="InterPro" id="IPR011766">
    <property type="entry name" value="TPP_enzyme_TPP-bd"/>
</dbReference>
<evidence type="ECO:0000256" key="5">
    <source>
        <dbReference type="ARBA" id="ARBA00023052"/>
    </source>
</evidence>
<proteinExistence type="inferred from homology"/>
<dbReference type="NCBIfam" id="TIGR00173">
    <property type="entry name" value="menD"/>
    <property type="match status" value="1"/>
</dbReference>
<gene>
    <name evidence="7 11" type="primary">menD</name>
    <name evidence="11" type="ORF">E3U55_15410</name>
</gene>
<keyword evidence="6 7" id="KW-0464">Manganese</keyword>
<comment type="cofactor">
    <cofactor evidence="7">
        <name>Mg(2+)</name>
        <dbReference type="ChEBI" id="CHEBI:18420"/>
    </cofactor>
    <cofactor evidence="7">
        <name>Mn(2+)</name>
        <dbReference type="ChEBI" id="CHEBI:29035"/>
    </cofactor>
</comment>
<evidence type="ECO:0000256" key="2">
    <source>
        <dbReference type="ARBA" id="ARBA00022679"/>
    </source>
</evidence>
<dbReference type="GO" id="GO:0030145">
    <property type="term" value="F:manganese ion binding"/>
    <property type="evidence" value="ECO:0007669"/>
    <property type="project" value="UniProtKB-UniRule"/>
</dbReference>
<dbReference type="Pfam" id="PF02775">
    <property type="entry name" value="TPP_enzyme_C"/>
    <property type="match status" value="1"/>
</dbReference>
<dbReference type="InterPro" id="IPR004433">
    <property type="entry name" value="MenaQ_synth_MenD"/>
</dbReference>
<evidence type="ECO:0000256" key="6">
    <source>
        <dbReference type="ARBA" id="ARBA00023211"/>
    </source>
</evidence>
<dbReference type="PANTHER" id="PTHR42916">
    <property type="entry name" value="2-SUCCINYL-5-ENOLPYRUVYL-6-HYDROXY-3-CYCLOHEXENE-1-CARBOXYLATE SYNTHASE"/>
    <property type="match status" value="1"/>
</dbReference>
<dbReference type="Proteomes" id="UP000297975">
    <property type="component" value="Unassembled WGS sequence"/>
</dbReference>
<accession>A0A4Y8ID17</accession>
<dbReference type="Pfam" id="PF02776">
    <property type="entry name" value="TPP_enzyme_N"/>
    <property type="match status" value="1"/>
</dbReference>
<dbReference type="EC" id="2.2.1.9" evidence="7"/>
<dbReference type="EMBL" id="SOPW01000022">
    <property type="protein sequence ID" value="TFB13790.1"/>
    <property type="molecule type" value="Genomic_DNA"/>
</dbReference>
<comment type="cofactor">
    <cofactor evidence="7">
        <name>thiamine diphosphate</name>
        <dbReference type="ChEBI" id="CHEBI:58937"/>
    </cofactor>
    <text evidence="7">Binds 1 thiamine pyrophosphate per subunit.</text>
</comment>
<keyword evidence="12" id="KW-1185">Reference proteome</keyword>